<dbReference type="AlphaFoldDB" id="A0A139X8C7"/>
<evidence type="ECO:0008006" key="3">
    <source>
        <dbReference type="Google" id="ProtNLM"/>
    </source>
</evidence>
<dbReference type="InterPro" id="IPR032710">
    <property type="entry name" value="NTF2-like_dom_sf"/>
</dbReference>
<evidence type="ECO:0000313" key="2">
    <source>
        <dbReference type="Proteomes" id="UP000076925"/>
    </source>
</evidence>
<dbReference type="RefSeq" id="WP_017739797.1">
    <property type="nucleotide sequence ID" value="NZ_KQ976354.1"/>
</dbReference>
<proteinExistence type="predicted"/>
<dbReference type="OrthoDB" id="421978at2"/>
<comment type="caution">
    <text evidence="1">The sequence shown here is derived from an EMBL/GenBank/DDBJ whole genome shotgun (WGS) entry which is preliminary data.</text>
</comment>
<dbReference type="Proteomes" id="UP000076925">
    <property type="component" value="Unassembled WGS sequence"/>
</dbReference>
<gene>
    <name evidence="1" type="ORF">WA1_25015</name>
</gene>
<evidence type="ECO:0000313" key="1">
    <source>
        <dbReference type="EMBL" id="KYC40883.1"/>
    </source>
</evidence>
<dbReference type="STRING" id="128403.WA1_25015"/>
<dbReference type="SUPFAM" id="SSF54427">
    <property type="entry name" value="NTF2-like"/>
    <property type="match status" value="1"/>
</dbReference>
<dbReference type="EMBL" id="ANNX02000026">
    <property type="protein sequence ID" value="KYC40883.1"/>
    <property type="molecule type" value="Genomic_DNA"/>
</dbReference>
<protein>
    <recommendedName>
        <fullName evidence="3">SnoaL-like domain-containing protein</fullName>
    </recommendedName>
</protein>
<name>A0A139X8C7_9CYAN</name>
<organism evidence="1 2">
    <name type="scientific">Scytonema hofmannii PCC 7110</name>
    <dbReference type="NCBI Taxonomy" id="128403"/>
    <lineage>
        <taxon>Bacteria</taxon>
        <taxon>Bacillati</taxon>
        <taxon>Cyanobacteriota</taxon>
        <taxon>Cyanophyceae</taxon>
        <taxon>Nostocales</taxon>
        <taxon>Scytonemataceae</taxon>
        <taxon>Scytonema</taxon>
    </lineage>
</organism>
<reference evidence="1 2" key="1">
    <citation type="journal article" date="2013" name="Genome Biol. Evol.">
        <title>Genomes of Stigonematalean cyanobacteria (subsection V) and the evolution of oxygenic photosynthesis from prokaryotes to plastids.</title>
        <authorList>
            <person name="Dagan T."/>
            <person name="Roettger M."/>
            <person name="Stucken K."/>
            <person name="Landan G."/>
            <person name="Koch R."/>
            <person name="Major P."/>
            <person name="Gould S.B."/>
            <person name="Goremykin V.V."/>
            <person name="Rippka R."/>
            <person name="Tandeau de Marsac N."/>
            <person name="Gugger M."/>
            <person name="Lockhart P.J."/>
            <person name="Allen J.F."/>
            <person name="Brune I."/>
            <person name="Maus I."/>
            <person name="Puhler A."/>
            <person name="Martin W.F."/>
        </authorList>
    </citation>
    <scope>NUCLEOTIDE SEQUENCE [LARGE SCALE GENOMIC DNA]</scope>
    <source>
        <strain evidence="1 2">PCC 7110</strain>
    </source>
</reference>
<keyword evidence="2" id="KW-1185">Reference proteome</keyword>
<sequence length="188" mass="21843">MKKRTNYYQELSADYSRPGLVDNVLAGKLIKDAEEYISLREDTLPEITPQYSLTQIEKENRDWWPTHCEALRQGRGDILAGEYANNLVYLCADGPFLGRTAGTEREVNWWAVIAQPNVTMTWPIVMFHGEVVYFEWYCMDDETNEAIAKGNVTWLRRGHRGACHLKCEQLTFYRDVFAPTELLQSIKR</sequence>
<accession>A0A139X8C7</accession>